<evidence type="ECO:0000313" key="2">
    <source>
        <dbReference type="EMBL" id="KAL2039674.1"/>
    </source>
</evidence>
<comment type="caution">
    <text evidence="2">The sequence shown here is derived from an EMBL/GenBank/DDBJ whole genome shotgun (WGS) entry which is preliminary data.</text>
</comment>
<organism evidence="2 3">
    <name type="scientific">Stereocaulon virgatum</name>
    <dbReference type="NCBI Taxonomy" id="373712"/>
    <lineage>
        <taxon>Eukaryota</taxon>
        <taxon>Fungi</taxon>
        <taxon>Dikarya</taxon>
        <taxon>Ascomycota</taxon>
        <taxon>Pezizomycotina</taxon>
        <taxon>Lecanoromycetes</taxon>
        <taxon>OSLEUM clade</taxon>
        <taxon>Lecanoromycetidae</taxon>
        <taxon>Lecanorales</taxon>
        <taxon>Lecanorineae</taxon>
        <taxon>Stereocaulaceae</taxon>
        <taxon>Stereocaulon</taxon>
    </lineage>
</organism>
<dbReference type="Gene3D" id="1.10.510.10">
    <property type="entry name" value="Transferase(Phosphotransferase) domain 1"/>
    <property type="match status" value="1"/>
</dbReference>
<evidence type="ECO:0000313" key="3">
    <source>
        <dbReference type="Proteomes" id="UP001590950"/>
    </source>
</evidence>
<dbReference type="SMART" id="SM00220">
    <property type="entry name" value="S_TKc"/>
    <property type="match status" value="1"/>
</dbReference>
<dbReference type="SUPFAM" id="SSF56112">
    <property type="entry name" value="Protein kinase-like (PK-like)"/>
    <property type="match status" value="1"/>
</dbReference>
<dbReference type="InterPro" id="IPR000719">
    <property type="entry name" value="Prot_kinase_dom"/>
</dbReference>
<proteinExistence type="predicted"/>
<dbReference type="InterPro" id="IPR008271">
    <property type="entry name" value="Ser/Thr_kinase_AS"/>
</dbReference>
<dbReference type="PROSITE" id="PS00108">
    <property type="entry name" value="PROTEIN_KINASE_ST"/>
    <property type="match status" value="1"/>
</dbReference>
<protein>
    <recommendedName>
        <fullName evidence="1">Protein kinase domain-containing protein</fullName>
    </recommendedName>
</protein>
<dbReference type="Pfam" id="PF00069">
    <property type="entry name" value="Pkinase"/>
    <property type="match status" value="1"/>
</dbReference>
<feature type="domain" description="Protein kinase" evidence="1">
    <location>
        <begin position="184"/>
        <end position="547"/>
    </location>
</feature>
<sequence>MRSMEIAHAWKRELQERCYITCEGEHFIPLNELRELWNDERLVRFFSTIWADQNIECEPCRLITGIREYPKDGTLQLISILIWSLYPAWHHFHDVYCPIFLQDPDHWPFYWTLGLPHNALFDKEVAPRKILWNIDEAALDMSSHSREWFIKKFYEAQYIFTPLCLQEGGLDNLREKRVVLPLLWRDDEIKGKGAAGTVIDVFIPEYSLQTRDDHKKYIVSLEQHNFGGSSSRFHKVACKRIDSRRKASLQMGELELKNLDLIRRRHLHHLNIAQSIAAISTTLPSQIFILFELAICDLEFFIQRQGAVGIGPLSCIPLLEQMYWLCDALLFIHESLGRHVDATKSNMAFCHLDIKPANILIYKSEEIPRYARDVGTWKMTDFGIAGENELRPISKRGGNTTWTLTDSHHMTGMFSAPEHFHPEMKVGRSADVWSLGCVMFLVTMLGYAPNTLEKMYRKDDGGLMARSTNDTSNATNDRFYRLSDHSDEPLSGERNPHVTAWLQKAEKECQGKCDEPLFGLIRDEMLCKDPRKRVEMSGVLARLHPILKDLRQEDHGITTKRFNSRWEIGPF</sequence>
<accession>A0ABR4A133</accession>
<reference evidence="2 3" key="1">
    <citation type="submission" date="2024-09" db="EMBL/GenBank/DDBJ databases">
        <title>Rethinking Asexuality: The Enigmatic Case of Functional Sexual Genes in Lepraria (Stereocaulaceae).</title>
        <authorList>
            <person name="Doellman M."/>
            <person name="Sun Y."/>
            <person name="Barcenas-Pena A."/>
            <person name="Lumbsch H.T."/>
            <person name="Grewe F."/>
        </authorList>
    </citation>
    <scope>NUCLEOTIDE SEQUENCE [LARGE SCALE GENOMIC DNA]</scope>
    <source>
        <strain evidence="2 3">Mercado 3170</strain>
    </source>
</reference>
<dbReference type="PANTHER" id="PTHR24359">
    <property type="entry name" value="SERINE/THREONINE-PROTEIN KINASE SBK1"/>
    <property type="match status" value="1"/>
</dbReference>
<dbReference type="EMBL" id="JBEFKJ010000024">
    <property type="protein sequence ID" value="KAL2039674.1"/>
    <property type="molecule type" value="Genomic_DNA"/>
</dbReference>
<name>A0ABR4A133_9LECA</name>
<keyword evidence="3" id="KW-1185">Reference proteome</keyword>
<dbReference type="InterPro" id="IPR011009">
    <property type="entry name" value="Kinase-like_dom_sf"/>
</dbReference>
<gene>
    <name evidence="2" type="ORF">N7G274_007533</name>
</gene>
<dbReference type="Proteomes" id="UP001590950">
    <property type="component" value="Unassembled WGS sequence"/>
</dbReference>
<dbReference type="PROSITE" id="PS50011">
    <property type="entry name" value="PROTEIN_KINASE_DOM"/>
    <property type="match status" value="1"/>
</dbReference>
<evidence type="ECO:0000259" key="1">
    <source>
        <dbReference type="PROSITE" id="PS50011"/>
    </source>
</evidence>
<dbReference type="PANTHER" id="PTHR24359:SF1">
    <property type="entry name" value="INHIBITOR OF NUCLEAR FACTOR KAPPA-B KINASE EPSILON SUBUNIT HOMOLOG 1-RELATED"/>
    <property type="match status" value="1"/>
</dbReference>